<dbReference type="Proteomes" id="UP000054559">
    <property type="component" value="Unassembled WGS sequence"/>
</dbReference>
<dbReference type="AlphaFoldDB" id="A0A0J8QXI9"/>
<reference evidence="2" key="1">
    <citation type="journal article" date="2010" name="Genome Res.">
        <title>Population genomic sequencing of Coccidioides fungi reveals recent hybridization and transposon control.</title>
        <authorList>
            <person name="Neafsey D.E."/>
            <person name="Barker B.M."/>
            <person name="Sharpton T.J."/>
            <person name="Stajich J.E."/>
            <person name="Park D.J."/>
            <person name="Whiston E."/>
            <person name="Hung C.-Y."/>
            <person name="McMahan C."/>
            <person name="White J."/>
            <person name="Sykes S."/>
            <person name="Heiman D."/>
            <person name="Young S."/>
            <person name="Zeng Q."/>
            <person name="Abouelleil A."/>
            <person name="Aftuck L."/>
            <person name="Bessette D."/>
            <person name="Brown A."/>
            <person name="FitzGerald M."/>
            <person name="Lui A."/>
            <person name="Macdonald J.P."/>
            <person name="Priest M."/>
            <person name="Orbach M.J."/>
            <person name="Galgiani J.N."/>
            <person name="Kirkland T.N."/>
            <person name="Cole G.T."/>
            <person name="Birren B.W."/>
            <person name="Henn M.R."/>
            <person name="Taylor J.W."/>
            <person name="Rounsley S.D."/>
        </authorList>
    </citation>
    <scope>NUCLEOTIDE SEQUENCE [LARGE SCALE GENOMIC DNA]</scope>
    <source>
        <strain evidence="2">RMSCC 3703</strain>
    </source>
</reference>
<gene>
    <name evidence="1" type="ORF">CISG_06198</name>
</gene>
<sequence>MVLLWINPNIQVRCHKRRLLQEQLLKMDLRELIWHEAYYDVEPVKRECSMLHGLWLCIQPKMLSVSGCSCGDCDSGDENYLVGSNNFKNGAIGIKPNICLNKAYSPASY</sequence>
<evidence type="ECO:0000313" key="2">
    <source>
        <dbReference type="Proteomes" id="UP000054559"/>
    </source>
</evidence>
<protein>
    <submittedName>
        <fullName evidence="1">Uncharacterized protein</fullName>
    </submittedName>
</protein>
<accession>A0A0J8QXI9</accession>
<proteinExistence type="predicted"/>
<dbReference type="EMBL" id="DS268152">
    <property type="protein sequence ID" value="KMU77161.1"/>
    <property type="molecule type" value="Genomic_DNA"/>
</dbReference>
<organism evidence="1 2">
    <name type="scientific">Coccidioides immitis RMSCC 3703</name>
    <dbReference type="NCBI Taxonomy" id="454286"/>
    <lineage>
        <taxon>Eukaryota</taxon>
        <taxon>Fungi</taxon>
        <taxon>Dikarya</taxon>
        <taxon>Ascomycota</taxon>
        <taxon>Pezizomycotina</taxon>
        <taxon>Eurotiomycetes</taxon>
        <taxon>Eurotiomycetidae</taxon>
        <taxon>Onygenales</taxon>
        <taxon>Onygenaceae</taxon>
        <taxon>Coccidioides</taxon>
    </lineage>
</organism>
<name>A0A0J8QXI9_COCIT</name>
<evidence type="ECO:0000313" key="1">
    <source>
        <dbReference type="EMBL" id="KMU77161.1"/>
    </source>
</evidence>